<organism evidence="2 3">
    <name type="scientific">Anopheles stephensi</name>
    <name type="common">Indo-Pakistan malaria mosquito</name>
    <dbReference type="NCBI Taxonomy" id="30069"/>
    <lineage>
        <taxon>Eukaryota</taxon>
        <taxon>Metazoa</taxon>
        <taxon>Ecdysozoa</taxon>
        <taxon>Arthropoda</taxon>
        <taxon>Hexapoda</taxon>
        <taxon>Insecta</taxon>
        <taxon>Pterygota</taxon>
        <taxon>Neoptera</taxon>
        <taxon>Endopterygota</taxon>
        <taxon>Diptera</taxon>
        <taxon>Nematocera</taxon>
        <taxon>Culicoidea</taxon>
        <taxon>Culicidae</taxon>
        <taxon>Anophelinae</taxon>
        <taxon>Anopheles</taxon>
    </lineage>
</organism>
<reference evidence="2" key="2">
    <citation type="submission" date="2020-05" db="UniProtKB">
        <authorList>
            <consortium name="EnsemblMetazoa"/>
        </authorList>
    </citation>
    <scope>IDENTIFICATION</scope>
    <source>
        <strain evidence="2">Indian</strain>
    </source>
</reference>
<dbReference type="Proteomes" id="UP000076408">
    <property type="component" value="Unassembled WGS sequence"/>
</dbReference>
<protein>
    <recommendedName>
        <fullName evidence="1">ERAP1-like C-terminal domain-containing protein</fullName>
    </recommendedName>
</protein>
<name>A0A182YTH3_ANOST</name>
<evidence type="ECO:0000313" key="3">
    <source>
        <dbReference type="Proteomes" id="UP000076408"/>
    </source>
</evidence>
<dbReference type="VEuPathDB" id="VectorBase:ASTE007030"/>
<dbReference type="VEuPathDB" id="VectorBase:ASTEI20_038903"/>
<dbReference type="InterPro" id="IPR024571">
    <property type="entry name" value="ERAP1-like_C_dom"/>
</dbReference>
<evidence type="ECO:0000313" key="2">
    <source>
        <dbReference type="EnsemblMetazoa" id="ASTEI11759-PA"/>
    </source>
</evidence>
<dbReference type="OMA" id="NIMITEF"/>
<dbReference type="Pfam" id="PF11838">
    <property type="entry name" value="ERAP1_C"/>
    <property type="match status" value="1"/>
</dbReference>
<accession>A0A182YTH3</accession>
<dbReference type="STRING" id="30069.A0A182YTH3"/>
<feature type="domain" description="ERAP1-like C-terminal" evidence="1">
    <location>
        <begin position="1"/>
        <end position="67"/>
    </location>
</feature>
<sequence>MAWDYFCDHWQVLLNQYEGGFLLARLIKYLTENFSTEERALEVEQFFREHEFPGTERTVSQSIETIRLNADWMKRDLDAISSYLKDQQQ</sequence>
<dbReference type="Gene3D" id="1.25.50.20">
    <property type="match status" value="1"/>
</dbReference>
<evidence type="ECO:0000259" key="1">
    <source>
        <dbReference type="Pfam" id="PF11838"/>
    </source>
</evidence>
<proteinExistence type="predicted"/>
<reference evidence="3" key="1">
    <citation type="journal article" date="2014" name="Genome Biol.">
        <title>Genome analysis of a major urban malaria vector mosquito, Anopheles stephensi.</title>
        <authorList>
            <person name="Jiang X."/>
            <person name="Peery A."/>
            <person name="Hall A.B."/>
            <person name="Sharma A."/>
            <person name="Chen X.G."/>
            <person name="Waterhouse R.M."/>
            <person name="Komissarov A."/>
            <person name="Riehle M.M."/>
            <person name="Shouche Y."/>
            <person name="Sharakhova M.V."/>
            <person name="Lawson D."/>
            <person name="Pakpour N."/>
            <person name="Arensburger P."/>
            <person name="Davidson V.L."/>
            <person name="Eiglmeier K."/>
            <person name="Emrich S."/>
            <person name="George P."/>
            <person name="Kennedy R.C."/>
            <person name="Mane S.P."/>
            <person name="Maslen G."/>
            <person name="Oringanje C."/>
            <person name="Qi Y."/>
            <person name="Settlage R."/>
            <person name="Tojo M."/>
            <person name="Tubio J.M."/>
            <person name="Unger M.F."/>
            <person name="Wang B."/>
            <person name="Vernick K.D."/>
            <person name="Ribeiro J.M."/>
            <person name="James A.A."/>
            <person name="Michel K."/>
            <person name="Riehle M.A."/>
            <person name="Luckhart S."/>
            <person name="Sharakhov I.V."/>
            <person name="Tu Z."/>
        </authorList>
    </citation>
    <scope>NUCLEOTIDE SEQUENCE [LARGE SCALE GENOMIC DNA]</scope>
    <source>
        <strain evidence="3">Indian</strain>
    </source>
</reference>
<keyword evidence="3" id="KW-1185">Reference proteome</keyword>
<dbReference type="AlphaFoldDB" id="A0A182YTH3"/>
<dbReference type="EnsemblMetazoa" id="ASTEI11759-RA">
    <property type="protein sequence ID" value="ASTEI11759-PA"/>
    <property type="gene ID" value="ASTEI11759"/>
</dbReference>
<dbReference type="VEuPathDB" id="VectorBase:ASTEI11759"/>